<accession>A0A5B8Y1X3</accession>
<organism evidence="3 4">
    <name type="scientific">Persicimonas caeni</name>
    <dbReference type="NCBI Taxonomy" id="2292766"/>
    <lineage>
        <taxon>Bacteria</taxon>
        <taxon>Deltaproteobacteria</taxon>
        <taxon>Bradymonadales</taxon>
        <taxon>Bradymonadaceae</taxon>
        <taxon>Persicimonas</taxon>
    </lineage>
</organism>
<dbReference type="InterPro" id="IPR021908">
    <property type="entry name" value="YfbK_C"/>
</dbReference>
<dbReference type="InterPro" id="IPR051266">
    <property type="entry name" value="CLCR"/>
</dbReference>
<accession>A0A4Y6PQ02</accession>
<evidence type="ECO:0000313" key="3">
    <source>
        <dbReference type="EMBL" id="QDG50360.1"/>
    </source>
</evidence>
<dbReference type="EMBL" id="CP041186">
    <property type="protein sequence ID" value="QDG50360.1"/>
    <property type="molecule type" value="Genomic_DNA"/>
</dbReference>
<reference evidence="3 4" key="1">
    <citation type="submission" date="2019-06" db="EMBL/GenBank/DDBJ databases">
        <title>Persicimonas caeni gen. nov., sp. nov., a predatory bacterium isolated from solar saltern.</title>
        <authorList>
            <person name="Wang S."/>
        </authorList>
    </citation>
    <scope>NUCLEOTIDE SEQUENCE [LARGE SCALE GENOMIC DNA]</scope>
    <source>
        <strain evidence="3 4">YN101</strain>
    </source>
</reference>
<sequence length="910" mass="99294">MMQDVEMNRGYLSKWIVSFAAALSLVACERGAGQTEVEPGGAFLQSGAGAPEALWEGGMGSAPAPHALEVQLPRGERAIFLELDARQAVGGTVRAGDDVDIQLTVDVYSVQPPDPIIADAAGASRPGGGWLATTILQNVRVLRTEPVAEKPGTWSLAVAATREEAQLLRVTQASGQLSLLLRHPKNDEISPVSRLSLKSGLMDLEVFNRERQKRQEAKPRPRTDSNAPVAWRLAPEMRAMALPVELPAAVTRHLEAGSWIDIDVTLPMTSRDRVVAKSTLDSKQDVVGSLAMSLLQNVRVLAASGGQNGQPTNVVVEVTEQEAKLLALGASYGELDIAMRPEGDHEFGSVRRKSMKQVLQDLEVINRARKTRVKRRVRRKLDSSIRVYRGSSRPSAGASKSNAEATSEKEARAPRIVPGPPQRSATVDFAAPDPPKEPAKTELASQTDALEQAAQNPIKSTKDEPRSTFALDVDTGSYTLARRYLQEDELPPAERVRVEEFVNYFDYDNPYPTDKPFAVTVEGAPSPFWRTKKHKIVRIGVQAKRENELTRRPINLTFLVDTSSSMRGGDRLGLVKRALIELTRNLGPEDTIAIVQYNDRVDQVLGRASADQKPGIVSAIKSMRAGGATDLEAGFRRAYKLARLGFEEGKENRVVLLSDGDPNVGAQTHRALLSAVEEESERGVTLSTVGFGRSNYGDGLMEQLADNGDGNSFYISDKDEAKRLFGERLLSTLVVVARDVKAQVEFDPAVVSSYRRIGYVNRTLSEDDWHDAAADAGEIGAGHRVTVLYEVELVDEAPKKPLGTVKVRYKLPDKSEAFEIEASLSDEVMQPSFAKASVDLRFAASVVGFAEILGESPLGRYLSLEAIAQTAKEVAGEDSDRLEFVELVERARQLRSARDAKVKLSGRTPE</sequence>
<dbReference type="PANTHER" id="PTHR10579:SF43">
    <property type="entry name" value="ZINC FINGER (C3HC4-TYPE RING FINGER) FAMILY PROTEIN"/>
    <property type="match status" value="1"/>
</dbReference>
<evidence type="ECO:0000313" key="4">
    <source>
        <dbReference type="Proteomes" id="UP000315995"/>
    </source>
</evidence>
<evidence type="ECO:0000256" key="1">
    <source>
        <dbReference type="SAM" id="MobiDB-lite"/>
    </source>
</evidence>
<feature type="domain" description="VWFA" evidence="2">
    <location>
        <begin position="555"/>
        <end position="733"/>
    </location>
</feature>
<keyword evidence="4" id="KW-1185">Reference proteome</keyword>
<dbReference type="Pfam" id="PF16976">
    <property type="entry name" value="RcpC"/>
    <property type="match status" value="2"/>
</dbReference>
<evidence type="ECO:0000259" key="2">
    <source>
        <dbReference type="PROSITE" id="PS50234"/>
    </source>
</evidence>
<dbReference type="PANTHER" id="PTHR10579">
    <property type="entry name" value="CALCIUM-ACTIVATED CHLORIDE CHANNEL REGULATOR"/>
    <property type="match status" value="1"/>
</dbReference>
<proteinExistence type="predicted"/>
<feature type="compositionally biased region" description="Polar residues" evidence="1">
    <location>
        <begin position="392"/>
        <end position="405"/>
    </location>
</feature>
<dbReference type="AlphaFoldDB" id="A0A4Y6PQ02"/>
<dbReference type="Proteomes" id="UP000315995">
    <property type="component" value="Chromosome"/>
</dbReference>
<feature type="region of interest" description="Disordered" evidence="1">
    <location>
        <begin position="384"/>
        <end position="467"/>
    </location>
</feature>
<name>A0A4Y6PQ02_PERCE</name>
<dbReference type="SMART" id="SM00327">
    <property type="entry name" value="VWA"/>
    <property type="match status" value="1"/>
</dbReference>
<dbReference type="InterPro" id="IPR022156">
    <property type="entry name" value="Uncharacterised_YfbK_N"/>
</dbReference>
<dbReference type="SUPFAM" id="SSF53300">
    <property type="entry name" value="vWA-like"/>
    <property type="match status" value="1"/>
</dbReference>
<protein>
    <submittedName>
        <fullName evidence="3">DUF3520 domain-containing protein</fullName>
    </submittedName>
</protein>
<dbReference type="InterPro" id="IPR036465">
    <property type="entry name" value="vWFA_dom_sf"/>
</dbReference>
<dbReference type="PROSITE" id="PS50234">
    <property type="entry name" value="VWFA"/>
    <property type="match status" value="1"/>
</dbReference>
<dbReference type="OrthoDB" id="9805121at2"/>
<feature type="compositionally biased region" description="Polar residues" evidence="1">
    <location>
        <begin position="443"/>
        <end position="459"/>
    </location>
</feature>
<dbReference type="Pfam" id="PF12034">
    <property type="entry name" value="YfbK_C"/>
    <property type="match status" value="1"/>
</dbReference>
<dbReference type="InterPro" id="IPR002035">
    <property type="entry name" value="VWF_A"/>
</dbReference>
<dbReference type="Pfam" id="PF00092">
    <property type="entry name" value="VWA"/>
    <property type="match status" value="1"/>
</dbReference>
<dbReference type="InterPro" id="IPR031571">
    <property type="entry name" value="RcpC_dom"/>
</dbReference>
<gene>
    <name evidence="3" type="ORF">FIV42_06320</name>
</gene>
<dbReference type="Pfam" id="PF12450">
    <property type="entry name" value="vWF_A"/>
    <property type="match status" value="1"/>
</dbReference>
<dbReference type="Gene3D" id="3.40.50.410">
    <property type="entry name" value="von Willebrand factor, type A domain"/>
    <property type="match status" value="1"/>
</dbReference>